<keyword evidence="1" id="KW-0540">Nuclease</keyword>
<dbReference type="AlphaFoldDB" id="A0A263BSY1"/>
<evidence type="ECO:0000256" key="3">
    <source>
        <dbReference type="ARBA" id="ARBA00022801"/>
    </source>
</evidence>
<dbReference type="Pfam" id="PF00565">
    <property type="entry name" value="SNase"/>
    <property type="match status" value="1"/>
</dbReference>
<name>A0A263BSY1_9BACI</name>
<dbReference type="InterPro" id="IPR016071">
    <property type="entry name" value="Staphylococal_nuclease_OB-fold"/>
</dbReference>
<dbReference type="PROSITE" id="PS01123">
    <property type="entry name" value="TNASE_1"/>
    <property type="match status" value="1"/>
</dbReference>
<keyword evidence="4" id="KW-0732">Signal</keyword>
<keyword evidence="2" id="KW-0255">Endonuclease</keyword>
<dbReference type="InterPro" id="IPR002071">
    <property type="entry name" value="Thermonucl_AS"/>
</dbReference>
<dbReference type="InterPro" id="IPR035437">
    <property type="entry name" value="SNase_OB-fold_sf"/>
</dbReference>
<dbReference type="EMBL" id="NPIA01000007">
    <property type="protein sequence ID" value="OZM56286.1"/>
    <property type="molecule type" value="Genomic_DNA"/>
</dbReference>
<accession>A0A263BSY1</accession>
<keyword evidence="3" id="KW-0378">Hydrolase</keyword>
<evidence type="ECO:0000256" key="2">
    <source>
        <dbReference type="ARBA" id="ARBA00022759"/>
    </source>
</evidence>
<feature type="chain" id="PRO_5039170213" evidence="4">
    <location>
        <begin position="19"/>
        <end position="219"/>
    </location>
</feature>
<dbReference type="PROSITE" id="PS50830">
    <property type="entry name" value="TNASE_3"/>
    <property type="match status" value="1"/>
</dbReference>
<dbReference type="Gene3D" id="2.40.50.90">
    <property type="match status" value="1"/>
</dbReference>
<proteinExistence type="predicted"/>
<dbReference type="PROSITE" id="PS51257">
    <property type="entry name" value="PROKAR_LIPOPROTEIN"/>
    <property type="match status" value="1"/>
</dbReference>
<dbReference type="PANTHER" id="PTHR12302:SF3">
    <property type="entry name" value="SERINE_THREONINE-PROTEIN KINASE 31"/>
    <property type="match status" value="1"/>
</dbReference>
<dbReference type="SUPFAM" id="SSF50199">
    <property type="entry name" value="Staphylococcal nuclease"/>
    <property type="match status" value="1"/>
</dbReference>
<evidence type="ECO:0000259" key="5">
    <source>
        <dbReference type="PROSITE" id="PS50830"/>
    </source>
</evidence>
<dbReference type="PANTHER" id="PTHR12302">
    <property type="entry name" value="EBNA2 BINDING PROTEIN P100"/>
    <property type="match status" value="1"/>
</dbReference>
<protein>
    <submittedName>
        <fullName evidence="6">Nuclease</fullName>
    </submittedName>
</protein>
<evidence type="ECO:0000256" key="1">
    <source>
        <dbReference type="ARBA" id="ARBA00022722"/>
    </source>
</evidence>
<evidence type="ECO:0000256" key="4">
    <source>
        <dbReference type="SAM" id="SignalP"/>
    </source>
</evidence>
<evidence type="ECO:0000313" key="7">
    <source>
        <dbReference type="Proteomes" id="UP000217083"/>
    </source>
</evidence>
<sequence>MKKLILLFFSILITLLMGCTSDGDYLYEVTKVVDGDTIKVIINNKEETIRLLLIDTPETVHPSKPVQPFGPEASTFVKELLEGKKVRIELGISERDKYGRLLAYVYTESGEMVNELLLAEGLARVAYIYEPNTKYVDQFYAIQNEARKQNVGIWSIENYDDLDDVEESTIDCNIKGNINSKGDKIYHLPSGAYYKQTIAEEMFCSEDKAEKAGFRKSKR</sequence>
<dbReference type="RefSeq" id="WP_094925749.1">
    <property type="nucleotide sequence ID" value="NZ_NPIA01000007.1"/>
</dbReference>
<dbReference type="Proteomes" id="UP000217083">
    <property type="component" value="Unassembled WGS sequence"/>
</dbReference>
<comment type="caution">
    <text evidence="6">The sequence shown here is derived from an EMBL/GenBank/DDBJ whole genome shotgun (WGS) entry which is preliminary data.</text>
</comment>
<feature type="domain" description="TNase-like" evidence="5">
    <location>
        <begin position="23"/>
        <end position="156"/>
    </location>
</feature>
<dbReference type="GO" id="GO:0004519">
    <property type="term" value="F:endonuclease activity"/>
    <property type="evidence" value="ECO:0007669"/>
    <property type="project" value="UniProtKB-KW"/>
</dbReference>
<dbReference type="GO" id="GO:0003676">
    <property type="term" value="F:nucleic acid binding"/>
    <property type="evidence" value="ECO:0007669"/>
    <property type="project" value="InterPro"/>
</dbReference>
<dbReference type="SMART" id="SM00318">
    <property type="entry name" value="SNc"/>
    <property type="match status" value="1"/>
</dbReference>
<feature type="signal peptide" evidence="4">
    <location>
        <begin position="1"/>
        <end position="18"/>
    </location>
</feature>
<reference evidence="6 7" key="2">
    <citation type="submission" date="2017-09" db="EMBL/GenBank/DDBJ databases">
        <title>Bacillus patelloidae sp. nov., isolated from the intestinal tract of a marine limpet.</title>
        <authorList>
            <person name="Liu R."/>
            <person name="Dong C."/>
            <person name="Shao Z."/>
        </authorList>
    </citation>
    <scope>NUCLEOTIDE SEQUENCE [LARGE SCALE GENOMIC DNA]</scope>
    <source>
        <strain evidence="6 7">SA5d-4</strain>
    </source>
</reference>
<evidence type="ECO:0000313" key="6">
    <source>
        <dbReference type="EMBL" id="OZM56286.1"/>
    </source>
</evidence>
<reference evidence="7" key="1">
    <citation type="submission" date="2017-08" db="EMBL/GenBank/DDBJ databases">
        <authorList>
            <person name="Huang Z."/>
        </authorList>
    </citation>
    <scope>NUCLEOTIDE SEQUENCE [LARGE SCALE GENOMIC DNA]</scope>
    <source>
        <strain evidence="7">SA5d-4</strain>
    </source>
</reference>
<dbReference type="GO" id="GO:0016787">
    <property type="term" value="F:hydrolase activity"/>
    <property type="evidence" value="ECO:0007669"/>
    <property type="project" value="UniProtKB-KW"/>
</dbReference>
<organism evidence="6 7">
    <name type="scientific">Lottiidibacillus patelloidae</name>
    <dbReference type="NCBI Taxonomy" id="2670334"/>
    <lineage>
        <taxon>Bacteria</taxon>
        <taxon>Bacillati</taxon>
        <taxon>Bacillota</taxon>
        <taxon>Bacilli</taxon>
        <taxon>Bacillales</taxon>
        <taxon>Bacillaceae</taxon>
        <taxon>Lottiidibacillus</taxon>
    </lineage>
</organism>
<keyword evidence="7" id="KW-1185">Reference proteome</keyword>
<dbReference type="PROSITE" id="PS01284">
    <property type="entry name" value="TNASE_2"/>
    <property type="match status" value="1"/>
</dbReference>
<gene>
    <name evidence="6" type="ORF">CIB95_12765</name>
</gene>
<dbReference type="CDD" id="cd00175">
    <property type="entry name" value="SNc"/>
    <property type="match status" value="1"/>
</dbReference>